<dbReference type="EMBL" id="QGHE01000017">
    <property type="protein sequence ID" value="PWJ73916.1"/>
    <property type="molecule type" value="Genomic_DNA"/>
</dbReference>
<name>A0ABD6XJZ6_ENTAG</name>
<evidence type="ECO:0000313" key="3">
    <source>
        <dbReference type="Proteomes" id="UP000245996"/>
    </source>
</evidence>
<organism evidence="2 3">
    <name type="scientific">Enterobacter agglomerans</name>
    <name type="common">Erwinia herbicola</name>
    <name type="synonym">Pantoea agglomerans</name>
    <dbReference type="NCBI Taxonomy" id="549"/>
    <lineage>
        <taxon>Bacteria</taxon>
        <taxon>Pseudomonadati</taxon>
        <taxon>Pseudomonadota</taxon>
        <taxon>Gammaproteobacteria</taxon>
        <taxon>Enterobacterales</taxon>
        <taxon>Erwiniaceae</taxon>
        <taxon>Pantoea</taxon>
        <taxon>Pantoea agglomerans group</taxon>
    </lineage>
</organism>
<feature type="transmembrane region" description="Helical" evidence="1">
    <location>
        <begin position="148"/>
        <end position="168"/>
    </location>
</feature>
<feature type="transmembrane region" description="Helical" evidence="1">
    <location>
        <begin position="79"/>
        <end position="103"/>
    </location>
</feature>
<proteinExistence type="predicted"/>
<accession>A0ABD6XJZ6</accession>
<dbReference type="AlphaFoldDB" id="A0ABD6XJZ6"/>
<comment type="caution">
    <text evidence="2">The sequence shown here is derived from an EMBL/GenBank/DDBJ whole genome shotgun (WGS) entry which is preliminary data.</text>
</comment>
<evidence type="ECO:0008006" key="4">
    <source>
        <dbReference type="Google" id="ProtNLM"/>
    </source>
</evidence>
<reference evidence="2 3" key="1">
    <citation type="submission" date="2018-05" db="EMBL/GenBank/DDBJ databases">
        <title>Genomic Encyclopedia of Type Strains, Phase IV (KMG-V): Genome sequencing to study the core and pangenomes of soil and plant-associated prokaryotes.</title>
        <authorList>
            <person name="Whitman W."/>
        </authorList>
    </citation>
    <scope>NUCLEOTIDE SEQUENCE [LARGE SCALE GENOMIC DNA]</scope>
    <source>
        <strain evidence="2 3">PNG 92-11</strain>
    </source>
</reference>
<protein>
    <recommendedName>
        <fullName evidence="4">Conjugal transfer protein TraS</fullName>
    </recommendedName>
</protein>
<keyword evidence="1" id="KW-0812">Transmembrane</keyword>
<gene>
    <name evidence="2" type="ORF">C7430_11744</name>
</gene>
<dbReference type="RefSeq" id="WP_109654163.1">
    <property type="nucleotide sequence ID" value="NZ_JBBJPR010000025.1"/>
</dbReference>
<keyword evidence="1" id="KW-1133">Transmembrane helix</keyword>
<dbReference type="Proteomes" id="UP000245996">
    <property type="component" value="Unassembled WGS sequence"/>
</dbReference>
<evidence type="ECO:0000256" key="1">
    <source>
        <dbReference type="SAM" id="Phobius"/>
    </source>
</evidence>
<feature type="transmembrane region" description="Helical" evidence="1">
    <location>
        <begin position="37"/>
        <end position="59"/>
    </location>
</feature>
<sequence>MSQFTKAEIDADMTMLTQKIASGSTVIASSSDLLKKAFFIPALSLLLSLVNTWTFYYINSLRYKYAYSEGYIDFLTSDGLMVIIPTVVVGMIFSIMAYNNLLLYLSIPEDVRKKSLLFSHLRKIVFRTVFFFLAMMLVSVILSSFISWFAFGVPALEFAMLFIVNLIIGMEINRLGAGLALEKISNLIKKI</sequence>
<feature type="transmembrane region" description="Helical" evidence="1">
    <location>
        <begin position="124"/>
        <end position="142"/>
    </location>
</feature>
<evidence type="ECO:0000313" key="2">
    <source>
        <dbReference type="EMBL" id="PWJ73916.1"/>
    </source>
</evidence>
<keyword evidence="1" id="KW-0472">Membrane</keyword>